<dbReference type="FunFam" id="3.40.50.300:FF:000134">
    <property type="entry name" value="Iron-enterobactin ABC transporter ATP-binding protein"/>
    <property type="match status" value="1"/>
</dbReference>
<dbReference type="Proteomes" id="UP000214673">
    <property type="component" value="Unassembled WGS sequence"/>
</dbReference>
<dbReference type="InterPro" id="IPR017871">
    <property type="entry name" value="ABC_transporter-like_CS"/>
</dbReference>
<keyword evidence="11" id="KW-1185">Reference proteome</keyword>
<evidence type="ECO:0000256" key="2">
    <source>
        <dbReference type="ARBA" id="ARBA00022448"/>
    </source>
</evidence>
<keyword evidence="6" id="KW-0406">Ion transport</keyword>
<dbReference type="Pfam" id="PF00005">
    <property type="entry name" value="ABC_tran"/>
    <property type="match status" value="1"/>
</dbReference>
<evidence type="ECO:0000313" key="11">
    <source>
        <dbReference type="Proteomes" id="UP000214673"/>
    </source>
</evidence>
<dbReference type="EMBL" id="NIPV01000021">
    <property type="protein sequence ID" value="OWJ77091.1"/>
    <property type="molecule type" value="Genomic_DNA"/>
</dbReference>
<keyword evidence="2" id="KW-0813">Transport</keyword>
<accession>A0A212AQF7</accession>
<dbReference type="InterPro" id="IPR027417">
    <property type="entry name" value="P-loop_NTPase"/>
</dbReference>
<dbReference type="GO" id="GO:0016887">
    <property type="term" value="F:ATP hydrolysis activity"/>
    <property type="evidence" value="ECO:0007669"/>
    <property type="project" value="InterPro"/>
</dbReference>
<dbReference type="GO" id="GO:0006829">
    <property type="term" value="P:zinc ion transport"/>
    <property type="evidence" value="ECO:0007669"/>
    <property type="project" value="UniProtKB-KW"/>
</dbReference>
<dbReference type="SMART" id="SM00382">
    <property type="entry name" value="AAA"/>
    <property type="match status" value="1"/>
</dbReference>
<dbReference type="SUPFAM" id="SSF52540">
    <property type="entry name" value="P-loop containing nucleoside triphosphate hydrolases"/>
    <property type="match status" value="1"/>
</dbReference>
<evidence type="ECO:0000256" key="1">
    <source>
        <dbReference type="ARBA" id="ARBA00005417"/>
    </source>
</evidence>
<protein>
    <submittedName>
        <fullName evidence="9">ABC transporter</fullName>
    </submittedName>
</protein>
<dbReference type="CDD" id="cd03214">
    <property type="entry name" value="ABC_Iron-Siderophores_B12_Hemin"/>
    <property type="match status" value="1"/>
</dbReference>
<dbReference type="PROSITE" id="PS50893">
    <property type="entry name" value="ABC_TRANSPORTER_2"/>
    <property type="match status" value="1"/>
</dbReference>
<dbReference type="InterPro" id="IPR050153">
    <property type="entry name" value="Metal_Ion_Import_ABC"/>
</dbReference>
<comment type="caution">
    <text evidence="9">The sequence shown here is derived from an EMBL/GenBank/DDBJ whole genome shotgun (WGS) entry which is preliminary data.</text>
</comment>
<evidence type="ECO:0000313" key="8">
    <source>
        <dbReference type="EMBL" id="OWJ77091.1"/>
    </source>
</evidence>
<keyword evidence="5" id="KW-0864">Zinc transport</keyword>
<dbReference type="InterPro" id="IPR003593">
    <property type="entry name" value="AAA+_ATPase"/>
</dbReference>
<organism evidence="9 10">
    <name type="scientific">Haematobacter missouriensis</name>
    <dbReference type="NCBI Taxonomy" id="366616"/>
    <lineage>
        <taxon>Bacteria</taxon>
        <taxon>Pseudomonadati</taxon>
        <taxon>Pseudomonadota</taxon>
        <taxon>Alphaproteobacteria</taxon>
        <taxon>Rhodobacterales</taxon>
        <taxon>Paracoccaceae</taxon>
        <taxon>Haematobacter</taxon>
    </lineage>
</organism>
<dbReference type="Gene3D" id="3.40.50.300">
    <property type="entry name" value="P-loop containing nucleotide triphosphate hydrolases"/>
    <property type="match status" value="1"/>
</dbReference>
<dbReference type="PANTHER" id="PTHR42734:SF6">
    <property type="entry name" value="MOLYBDATE IMPORT ATP-BINDING PROTEIN MOLC"/>
    <property type="match status" value="1"/>
</dbReference>
<dbReference type="EMBL" id="NIPX01000016">
    <property type="protein sequence ID" value="OWJ83740.1"/>
    <property type="molecule type" value="Genomic_DNA"/>
</dbReference>
<dbReference type="InterPro" id="IPR003439">
    <property type="entry name" value="ABC_transporter-like_ATP-bd"/>
</dbReference>
<reference evidence="10 11" key="1">
    <citation type="submission" date="2016-11" db="EMBL/GenBank/DDBJ databases">
        <title>Comparison of Traditional DNA-DNA Hybridization with In Silico Genomic Analysis.</title>
        <authorList>
            <person name="Nicholson A.C."/>
            <person name="Sammons S."/>
            <person name="Humrighouse B.W."/>
            <person name="Graziano J."/>
            <person name="Lasker B."/>
            <person name="Whitney A.M."/>
            <person name="Mcquiston J.R."/>
        </authorList>
    </citation>
    <scope>NUCLEOTIDE SEQUENCE [LARGE SCALE GENOMIC DNA]</scope>
    <source>
        <strain evidence="8 11">H1892</strain>
        <strain evidence="9 10">H2381</strain>
    </source>
</reference>
<evidence type="ECO:0000256" key="4">
    <source>
        <dbReference type="ARBA" id="ARBA00022840"/>
    </source>
</evidence>
<evidence type="ECO:0000313" key="10">
    <source>
        <dbReference type="Proteomes" id="UP000196640"/>
    </source>
</evidence>
<keyword evidence="3" id="KW-0547">Nucleotide-binding</keyword>
<keyword evidence="4" id="KW-0067">ATP-binding</keyword>
<sequence>MGGVNPLVQARALIVGHRGKPVLSGIDLTLEAGQILCLLGPNGAGKTTLFRTLLGLLPPLAGEVLLEGHSLRHLPRAQIAAALAHVPQALTTPFAFCALDLVLMGAAARLSSFARPGPVEEARAMEAMAALGIADLAMSEITRLSGGQRQMVLIARALAQGARAVVMDEPTASLDIANRIRVVRAIRDLAGRGVAVILSTHDPDQAAALGDQAILVGRGSVVASGSIAEVMTPAHLSVLYGVPLRRETLSDGSLHFCD</sequence>
<evidence type="ECO:0000256" key="3">
    <source>
        <dbReference type="ARBA" id="ARBA00022741"/>
    </source>
</evidence>
<dbReference type="Proteomes" id="UP000196640">
    <property type="component" value="Unassembled WGS sequence"/>
</dbReference>
<evidence type="ECO:0000256" key="5">
    <source>
        <dbReference type="ARBA" id="ARBA00022906"/>
    </source>
</evidence>
<dbReference type="PROSITE" id="PS00211">
    <property type="entry name" value="ABC_TRANSPORTER_1"/>
    <property type="match status" value="1"/>
</dbReference>
<dbReference type="PANTHER" id="PTHR42734">
    <property type="entry name" value="METAL TRANSPORT SYSTEM ATP-BINDING PROTEIN TM_0124-RELATED"/>
    <property type="match status" value="1"/>
</dbReference>
<evidence type="ECO:0000313" key="9">
    <source>
        <dbReference type="EMBL" id="OWJ83740.1"/>
    </source>
</evidence>
<evidence type="ECO:0000259" key="7">
    <source>
        <dbReference type="PROSITE" id="PS50893"/>
    </source>
</evidence>
<dbReference type="OrthoDB" id="9805601at2"/>
<gene>
    <name evidence="9" type="ORF">CDV52_10175</name>
    <name evidence="8" type="ORF">CDV53_07030</name>
</gene>
<name>A0A212AQF7_9RHOB</name>
<evidence type="ECO:0000256" key="6">
    <source>
        <dbReference type="ARBA" id="ARBA00023065"/>
    </source>
</evidence>
<dbReference type="AlphaFoldDB" id="A0A212AQF7"/>
<dbReference type="GO" id="GO:0005524">
    <property type="term" value="F:ATP binding"/>
    <property type="evidence" value="ECO:0007669"/>
    <property type="project" value="UniProtKB-KW"/>
</dbReference>
<feature type="domain" description="ABC transporter" evidence="7">
    <location>
        <begin position="8"/>
        <end position="243"/>
    </location>
</feature>
<proteinExistence type="inferred from homology"/>
<comment type="similarity">
    <text evidence="1">Belongs to the ABC transporter superfamily.</text>
</comment>
<keyword evidence="5" id="KW-0862">Zinc</keyword>
<dbReference type="STRING" id="366616.CG51_12835"/>